<keyword evidence="1" id="KW-0472">Membrane</keyword>
<dbReference type="WBParaSite" id="HPLM_0000791301-mRNA-1">
    <property type="protein sequence ID" value="HPLM_0000791301-mRNA-1"/>
    <property type="gene ID" value="HPLM_0000791301"/>
</dbReference>
<sequence length="57" mass="6474">LGCNDTFLFFLIIDCTFADNIAGIFAFLASFETFRLRTDALDQLINDSDQNSCYCHI</sequence>
<protein>
    <submittedName>
        <fullName evidence="2">Ion_trans domain-containing protein</fullName>
    </submittedName>
</protein>
<evidence type="ECO:0000256" key="1">
    <source>
        <dbReference type="SAM" id="Phobius"/>
    </source>
</evidence>
<evidence type="ECO:0000313" key="2">
    <source>
        <dbReference type="WBParaSite" id="HPLM_0000791301-mRNA-1"/>
    </source>
</evidence>
<keyword evidence="1" id="KW-0812">Transmembrane</keyword>
<name>A0A158QM83_HAEPC</name>
<feature type="transmembrane region" description="Helical" evidence="1">
    <location>
        <begin position="6"/>
        <end position="28"/>
    </location>
</feature>
<dbReference type="AlphaFoldDB" id="A0A158QM83"/>
<proteinExistence type="predicted"/>
<accession>A0A158QM83</accession>
<keyword evidence="1" id="KW-1133">Transmembrane helix</keyword>
<reference evidence="2" key="1">
    <citation type="submission" date="2016-04" db="UniProtKB">
        <authorList>
            <consortium name="WormBaseParasite"/>
        </authorList>
    </citation>
    <scope>IDENTIFICATION</scope>
</reference>
<organism evidence="2">
    <name type="scientific">Haemonchus placei</name>
    <name type="common">Barber's pole worm</name>
    <dbReference type="NCBI Taxonomy" id="6290"/>
    <lineage>
        <taxon>Eukaryota</taxon>
        <taxon>Metazoa</taxon>
        <taxon>Ecdysozoa</taxon>
        <taxon>Nematoda</taxon>
        <taxon>Chromadorea</taxon>
        <taxon>Rhabditida</taxon>
        <taxon>Rhabditina</taxon>
        <taxon>Rhabditomorpha</taxon>
        <taxon>Strongyloidea</taxon>
        <taxon>Trichostrongylidae</taxon>
        <taxon>Haemonchus</taxon>
    </lineage>
</organism>